<accession>A0AA38FXU3</accession>
<dbReference type="InterPro" id="IPR012340">
    <property type="entry name" value="NA-bd_OB-fold"/>
</dbReference>
<sequence length="303" mass="34619">IVCFNEQVDRHYDIIKVGNVYTISNGRLRKDDKKFNNLSSEYEISLNGMSKVEASSVDDGSIPFNKFHFVSIGEITNLEANTMIEENISEIEARGSLSVEKPLWLSLRGTIVSIDEMDCFTYLSCSSMHMGTLCRKKTTKNFEGNWICSACDVISVDCDYRYLFRVQITDHTRNLRATLFDDVGKDLIGETVKETYGYYKDVQLCNISISKLPEEEMDISQSLQFVESEIDDNHNFDDFVEDPTTSNFEEIQQQPLSFAIRMGNTRCEMEEVRNIIENEGAGAIDRIDWPTLGLSPVNEYNTE</sequence>
<keyword evidence="5" id="KW-0238">DNA-binding</keyword>
<keyword evidence="2" id="KW-0479">Metal-binding</keyword>
<dbReference type="Gene3D" id="2.40.50.140">
    <property type="entry name" value="Nucleic acid-binding proteins"/>
    <property type="match status" value="2"/>
</dbReference>
<evidence type="ECO:0000259" key="6">
    <source>
        <dbReference type="Pfam" id="PF08646"/>
    </source>
</evidence>
<dbReference type="SUPFAM" id="SSF50249">
    <property type="entry name" value="Nucleic acid-binding proteins"/>
    <property type="match status" value="2"/>
</dbReference>
<protein>
    <recommendedName>
        <fullName evidence="6">Replication factor A C-terminal domain-containing protein</fullName>
    </recommendedName>
</protein>
<name>A0AA38FXU3_TAXCH</name>
<dbReference type="GO" id="GO:0008270">
    <property type="term" value="F:zinc ion binding"/>
    <property type="evidence" value="ECO:0007669"/>
    <property type="project" value="UniProtKB-KW"/>
</dbReference>
<dbReference type="Pfam" id="PF08646">
    <property type="entry name" value="Rep_fac-A_C"/>
    <property type="match status" value="1"/>
</dbReference>
<feature type="non-terminal residue" evidence="7">
    <location>
        <position position="1"/>
    </location>
</feature>
<dbReference type="PANTHER" id="PTHR47165">
    <property type="entry name" value="OS03G0429900 PROTEIN"/>
    <property type="match status" value="1"/>
</dbReference>
<reference evidence="7 8" key="1">
    <citation type="journal article" date="2021" name="Nat. Plants">
        <title>The Taxus genome provides insights into paclitaxel biosynthesis.</title>
        <authorList>
            <person name="Xiong X."/>
            <person name="Gou J."/>
            <person name="Liao Q."/>
            <person name="Li Y."/>
            <person name="Zhou Q."/>
            <person name="Bi G."/>
            <person name="Li C."/>
            <person name="Du R."/>
            <person name="Wang X."/>
            <person name="Sun T."/>
            <person name="Guo L."/>
            <person name="Liang H."/>
            <person name="Lu P."/>
            <person name="Wu Y."/>
            <person name="Zhang Z."/>
            <person name="Ro D.K."/>
            <person name="Shang Y."/>
            <person name="Huang S."/>
            <person name="Yan J."/>
        </authorList>
    </citation>
    <scope>NUCLEOTIDE SEQUENCE [LARGE SCALE GENOMIC DNA]</scope>
    <source>
        <strain evidence="7">Ta-2019</strain>
    </source>
</reference>
<keyword evidence="4" id="KW-0862">Zinc</keyword>
<organism evidence="7 8">
    <name type="scientific">Taxus chinensis</name>
    <name type="common">Chinese yew</name>
    <name type="synonym">Taxus wallichiana var. chinensis</name>
    <dbReference type="NCBI Taxonomy" id="29808"/>
    <lineage>
        <taxon>Eukaryota</taxon>
        <taxon>Viridiplantae</taxon>
        <taxon>Streptophyta</taxon>
        <taxon>Embryophyta</taxon>
        <taxon>Tracheophyta</taxon>
        <taxon>Spermatophyta</taxon>
        <taxon>Pinopsida</taxon>
        <taxon>Pinidae</taxon>
        <taxon>Conifers II</taxon>
        <taxon>Cupressales</taxon>
        <taxon>Taxaceae</taxon>
        <taxon>Taxus</taxon>
    </lineage>
</organism>
<keyword evidence="8" id="KW-1185">Reference proteome</keyword>
<evidence type="ECO:0000256" key="5">
    <source>
        <dbReference type="ARBA" id="ARBA00023125"/>
    </source>
</evidence>
<evidence type="ECO:0000313" key="7">
    <source>
        <dbReference type="EMBL" id="KAH9312205.1"/>
    </source>
</evidence>
<dbReference type="InterPro" id="IPR013955">
    <property type="entry name" value="Rep_factor-A_C"/>
</dbReference>
<proteinExistence type="inferred from homology"/>
<keyword evidence="3" id="KW-0863">Zinc-finger</keyword>
<gene>
    <name evidence="7" type="ORF">KI387_027240</name>
</gene>
<evidence type="ECO:0000256" key="4">
    <source>
        <dbReference type="ARBA" id="ARBA00022833"/>
    </source>
</evidence>
<comment type="similarity">
    <text evidence="1">Belongs to the replication factor A protein 1 family.</text>
</comment>
<dbReference type="CDD" id="cd04476">
    <property type="entry name" value="RPA1_DBD_C"/>
    <property type="match status" value="1"/>
</dbReference>
<dbReference type="GO" id="GO:0003677">
    <property type="term" value="F:DNA binding"/>
    <property type="evidence" value="ECO:0007669"/>
    <property type="project" value="UniProtKB-KW"/>
</dbReference>
<feature type="non-terminal residue" evidence="7">
    <location>
        <position position="303"/>
    </location>
</feature>
<comment type="caution">
    <text evidence="7">The sequence shown here is derived from an EMBL/GenBank/DDBJ whole genome shotgun (WGS) entry which is preliminary data.</text>
</comment>
<dbReference type="InterPro" id="IPR047192">
    <property type="entry name" value="Euk_RPA1_DBD_C"/>
</dbReference>
<dbReference type="Proteomes" id="UP000824469">
    <property type="component" value="Unassembled WGS sequence"/>
</dbReference>
<evidence type="ECO:0000256" key="2">
    <source>
        <dbReference type="ARBA" id="ARBA00022723"/>
    </source>
</evidence>
<evidence type="ECO:0000256" key="1">
    <source>
        <dbReference type="ARBA" id="ARBA00005690"/>
    </source>
</evidence>
<evidence type="ECO:0000256" key="3">
    <source>
        <dbReference type="ARBA" id="ARBA00022771"/>
    </source>
</evidence>
<evidence type="ECO:0000313" key="8">
    <source>
        <dbReference type="Proteomes" id="UP000824469"/>
    </source>
</evidence>
<dbReference type="EMBL" id="JAHRHJ020000006">
    <property type="protein sequence ID" value="KAH9312205.1"/>
    <property type="molecule type" value="Genomic_DNA"/>
</dbReference>
<dbReference type="AlphaFoldDB" id="A0AA38FXU3"/>
<dbReference type="PANTHER" id="PTHR47165:SF4">
    <property type="entry name" value="OS03G0429900 PROTEIN"/>
    <property type="match status" value="1"/>
</dbReference>
<feature type="domain" description="Replication factor A C-terminal" evidence="6">
    <location>
        <begin position="104"/>
        <end position="195"/>
    </location>
</feature>